<dbReference type="PANTHER" id="PTHR11274:SF0">
    <property type="entry name" value="GENERAL TRANSCRIPTION AND DNA REPAIR FACTOR IIH HELICASE SUBUNIT XPB"/>
    <property type="match status" value="1"/>
</dbReference>
<dbReference type="InterPro" id="IPR027417">
    <property type="entry name" value="P-loop_NTPase"/>
</dbReference>
<sequence>MQPGPVWVALWQLLAATPGQNKRQLLAGLQRMGLHGLTTTDVNRTLYANTATFARDGATPPRWRLTGAASWNGGAVPAAVPAALPRCYVGKEPRAWQIEALAAWRAHDRRGVVEAVTGTGKTTVGVLAAAAAVDAGERVLVLVPGRELLDQWYDVLRRDLHGVLVGRHGDGHEDGLDDHSIVIAIVNSAAKYQMLPLGMSGLLVADEVHRYGAPYFARALEPDFDGRLGLTATYDRPDNGFIEHLEPYFGGVVADCSYDRGLADEILAPFRVAFVGVDFTPDEQKAHDEYDDRVRRLRRRLIVDHGCPAEPFGEFMASVNHLRVGGEGDSRAAWDARKYLDAFTKRREVLAECWNKQVALAYLAPVLATADRGLVFGETRRSAEHAAAVLRASGLQAMEITSGMNTLERKQRLAAFKDGHAKVLAAPRLLDEGIDVPQADVGVIIAGSRSKRQMIQRMGRVIRPKADGRPATFIILYVKRTAEDPDTGAHEGFLEQIIDVAQEIERFDHLTSGAALLAWHLSGRRPN</sequence>
<dbReference type="GO" id="GO:0016787">
    <property type="term" value="F:hydrolase activity"/>
    <property type="evidence" value="ECO:0007669"/>
    <property type="project" value="UniProtKB-KW"/>
</dbReference>
<dbReference type="GO" id="GO:0003677">
    <property type="term" value="F:DNA binding"/>
    <property type="evidence" value="ECO:0007669"/>
    <property type="project" value="InterPro"/>
</dbReference>
<dbReference type="RefSeq" id="WP_091307913.1">
    <property type="nucleotide sequence ID" value="NZ_FMIB01000002.1"/>
</dbReference>
<accession>A0A1C6U9U0</accession>
<keyword evidence="4" id="KW-0067">ATP-binding</keyword>
<evidence type="ECO:0000259" key="5">
    <source>
        <dbReference type="PROSITE" id="PS51192"/>
    </source>
</evidence>
<protein>
    <submittedName>
        <fullName evidence="7">Superfamily II DNA or RNA helicase</fullName>
    </submittedName>
</protein>
<keyword evidence="8" id="KW-1185">Reference proteome</keyword>
<reference evidence="8" key="1">
    <citation type="submission" date="2016-06" db="EMBL/GenBank/DDBJ databases">
        <authorList>
            <person name="Varghese N."/>
            <person name="Submissions Spin"/>
        </authorList>
    </citation>
    <scope>NUCLEOTIDE SEQUENCE [LARGE SCALE GENOMIC DNA]</scope>
    <source>
        <strain evidence="8">DSM 44151</strain>
    </source>
</reference>
<evidence type="ECO:0000313" key="8">
    <source>
        <dbReference type="Proteomes" id="UP000198605"/>
    </source>
</evidence>
<feature type="domain" description="Helicase ATP-binding" evidence="5">
    <location>
        <begin position="102"/>
        <end position="252"/>
    </location>
</feature>
<name>A0A1C6U9U0_9ACTN</name>
<evidence type="ECO:0000256" key="2">
    <source>
        <dbReference type="ARBA" id="ARBA00022801"/>
    </source>
</evidence>
<dbReference type="CDD" id="cd17926">
    <property type="entry name" value="DEXHc_RE"/>
    <property type="match status" value="1"/>
</dbReference>
<dbReference type="InterPro" id="IPR014001">
    <property type="entry name" value="Helicase_ATP-bd"/>
</dbReference>
<keyword evidence="1" id="KW-0547">Nucleotide-binding</keyword>
<keyword evidence="2" id="KW-0378">Hydrolase</keyword>
<dbReference type="SUPFAM" id="SSF52540">
    <property type="entry name" value="P-loop containing nucleoside triphosphate hydrolases"/>
    <property type="match status" value="1"/>
</dbReference>
<dbReference type="Pfam" id="PF00271">
    <property type="entry name" value="Helicase_C"/>
    <property type="match status" value="1"/>
</dbReference>
<dbReference type="SMART" id="SM00490">
    <property type="entry name" value="HELICc"/>
    <property type="match status" value="1"/>
</dbReference>
<proteinExistence type="predicted"/>
<dbReference type="GO" id="GO:0005524">
    <property type="term" value="F:ATP binding"/>
    <property type="evidence" value="ECO:0007669"/>
    <property type="project" value="UniProtKB-KW"/>
</dbReference>
<dbReference type="GeneID" id="43277724"/>
<evidence type="ECO:0000256" key="3">
    <source>
        <dbReference type="ARBA" id="ARBA00022806"/>
    </source>
</evidence>
<dbReference type="OrthoDB" id="9776021at2"/>
<evidence type="ECO:0000313" key="7">
    <source>
        <dbReference type="EMBL" id="SCL50734.1"/>
    </source>
</evidence>
<dbReference type="InterPro" id="IPR006935">
    <property type="entry name" value="Helicase/UvrB_N"/>
</dbReference>
<dbReference type="EMBL" id="FMIB01000002">
    <property type="protein sequence ID" value="SCL50734.1"/>
    <property type="molecule type" value="Genomic_DNA"/>
</dbReference>
<evidence type="ECO:0000256" key="1">
    <source>
        <dbReference type="ARBA" id="ARBA00022741"/>
    </source>
</evidence>
<dbReference type="Proteomes" id="UP000198605">
    <property type="component" value="Unassembled WGS sequence"/>
</dbReference>
<dbReference type="PANTHER" id="PTHR11274">
    <property type="entry name" value="RAD25/XP-B DNA REPAIR HELICASE"/>
    <property type="match status" value="1"/>
</dbReference>
<dbReference type="GO" id="GO:0004386">
    <property type="term" value="F:helicase activity"/>
    <property type="evidence" value="ECO:0007669"/>
    <property type="project" value="UniProtKB-KW"/>
</dbReference>
<evidence type="ECO:0000256" key="4">
    <source>
        <dbReference type="ARBA" id="ARBA00022840"/>
    </source>
</evidence>
<dbReference type="AlphaFoldDB" id="A0A1C6U9U0"/>
<feature type="domain" description="Helicase C-terminal" evidence="6">
    <location>
        <begin position="362"/>
        <end position="522"/>
    </location>
</feature>
<dbReference type="STRING" id="47854.GA0070603_1056"/>
<dbReference type="InterPro" id="IPR050615">
    <property type="entry name" value="ATP-dep_DNA_Helicase"/>
</dbReference>
<evidence type="ECO:0000259" key="6">
    <source>
        <dbReference type="PROSITE" id="PS51194"/>
    </source>
</evidence>
<gene>
    <name evidence="7" type="ORF">GA0070603_1056</name>
</gene>
<dbReference type="PROSITE" id="PS51192">
    <property type="entry name" value="HELICASE_ATP_BIND_1"/>
    <property type="match status" value="1"/>
</dbReference>
<dbReference type="InterPro" id="IPR001650">
    <property type="entry name" value="Helicase_C-like"/>
</dbReference>
<dbReference type="SMART" id="SM00487">
    <property type="entry name" value="DEXDc"/>
    <property type="match status" value="1"/>
</dbReference>
<dbReference type="PROSITE" id="PS51194">
    <property type="entry name" value="HELICASE_CTER"/>
    <property type="match status" value="1"/>
</dbReference>
<keyword evidence="3 7" id="KW-0347">Helicase</keyword>
<organism evidence="7 8">
    <name type="scientific">Micromonospora chersina</name>
    <dbReference type="NCBI Taxonomy" id="47854"/>
    <lineage>
        <taxon>Bacteria</taxon>
        <taxon>Bacillati</taxon>
        <taxon>Actinomycetota</taxon>
        <taxon>Actinomycetes</taxon>
        <taxon>Micromonosporales</taxon>
        <taxon>Micromonosporaceae</taxon>
        <taxon>Micromonospora</taxon>
    </lineage>
</organism>
<dbReference type="Pfam" id="PF04851">
    <property type="entry name" value="ResIII"/>
    <property type="match status" value="1"/>
</dbReference>
<dbReference type="Gene3D" id="3.40.50.300">
    <property type="entry name" value="P-loop containing nucleotide triphosphate hydrolases"/>
    <property type="match status" value="2"/>
</dbReference>